<dbReference type="OrthoDB" id="8954335at2759"/>
<feature type="domain" description="G" evidence="1">
    <location>
        <begin position="26"/>
        <end position="104"/>
    </location>
</feature>
<proteinExistence type="predicted"/>
<gene>
    <name evidence="2" type="ORF">CC1G_08600</name>
</gene>
<dbReference type="Pfam" id="PF01926">
    <property type="entry name" value="MMR_HSR1"/>
    <property type="match status" value="1"/>
</dbReference>
<dbReference type="InterPro" id="IPR027417">
    <property type="entry name" value="P-loop_NTPase"/>
</dbReference>
<reference evidence="2 3" key="1">
    <citation type="journal article" date="2010" name="Proc. Natl. Acad. Sci. U.S.A.">
        <title>Insights into evolution of multicellular fungi from the assembled chromosomes of the mushroom Coprinopsis cinerea (Coprinus cinereus).</title>
        <authorList>
            <person name="Stajich J.E."/>
            <person name="Wilke S.K."/>
            <person name="Ahren D."/>
            <person name="Au C.H."/>
            <person name="Birren B.W."/>
            <person name="Borodovsky M."/>
            <person name="Burns C."/>
            <person name="Canback B."/>
            <person name="Casselton L.A."/>
            <person name="Cheng C.K."/>
            <person name="Deng J."/>
            <person name="Dietrich F.S."/>
            <person name="Fargo D.C."/>
            <person name="Farman M.L."/>
            <person name="Gathman A.C."/>
            <person name="Goldberg J."/>
            <person name="Guigo R."/>
            <person name="Hoegger P.J."/>
            <person name="Hooker J.B."/>
            <person name="Huggins A."/>
            <person name="James T.Y."/>
            <person name="Kamada T."/>
            <person name="Kilaru S."/>
            <person name="Kodira C."/>
            <person name="Kues U."/>
            <person name="Kupfer D."/>
            <person name="Kwan H.S."/>
            <person name="Lomsadze A."/>
            <person name="Li W."/>
            <person name="Lilly W.W."/>
            <person name="Ma L.J."/>
            <person name="Mackey A.J."/>
            <person name="Manning G."/>
            <person name="Martin F."/>
            <person name="Muraguchi H."/>
            <person name="Natvig D.O."/>
            <person name="Palmerini H."/>
            <person name="Ramesh M.A."/>
            <person name="Rehmeyer C.J."/>
            <person name="Roe B.A."/>
            <person name="Shenoy N."/>
            <person name="Stanke M."/>
            <person name="Ter-Hovhannisyan V."/>
            <person name="Tunlid A."/>
            <person name="Velagapudi R."/>
            <person name="Vision T.J."/>
            <person name="Zeng Q."/>
            <person name="Zolan M.E."/>
            <person name="Pukkila P.J."/>
        </authorList>
    </citation>
    <scope>NUCLEOTIDE SEQUENCE [LARGE SCALE GENOMIC DNA]</scope>
    <source>
        <strain evidence="3">Okayama-7 / 130 / ATCC MYA-4618 / FGSC 9003</strain>
    </source>
</reference>
<accession>A8NCX2</accession>
<dbReference type="InParanoid" id="A8NCX2"/>
<sequence length="236" mass="25957">MGLFQSKKKPTGRPVQVLEFKNTIIILILGATGTGKSTFANLILGDGRKNEHVPVSQSSLDSCTKDLHLVKLELPVEYNRLHNAGLNTIVLVDTPGFDNADESLTDNKIMGLISAMLEKSRRLQVGRPAPLRAGVIWVCDIFSPRGVEEEKKSIGLLTGRQTTGWGADVSERMVFTTTKWEKLKVQSDGCTAQTDLDNGLKETVGGRPWVRLNPADHEAAWEVVHTILDDLDKSLE</sequence>
<evidence type="ECO:0000313" key="3">
    <source>
        <dbReference type="Proteomes" id="UP000001861"/>
    </source>
</evidence>
<keyword evidence="3" id="KW-1185">Reference proteome</keyword>
<organism evidence="2 3">
    <name type="scientific">Coprinopsis cinerea (strain Okayama-7 / 130 / ATCC MYA-4618 / FGSC 9003)</name>
    <name type="common">Inky cap fungus</name>
    <name type="synonym">Hormographiella aspergillata</name>
    <dbReference type="NCBI Taxonomy" id="240176"/>
    <lineage>
        <taxon>Eukaryota</taxon>
        <taxon>Fungi</taxon>
        <taxon>Dikarya</taxon>
        <taxon>Basidiomycota</taxon>
        <taxon>Agaricomycotina</taxon>
        <taxon>Agaricomycetes</taxon>
        <taxon>Agaricomycetidae</taxon>
        <taxon>Agaricales</taxon>
        <taxon>Agaricineae</taxon>
        <taxon>Psathyrellaceae</taxon>
        <taxon>Coprinopsis</taxon>
    </lineage>
</organism>
<dbReference type="EMBL" id="AACS02000009">
    <property type="protein sequence ID" value="EAU89193.2"/>
    <property type="molecule type" value="Genomic_DNA"/>
</dbReference>
<dbReference type="InterPro" id="IPR006073">
    <property type="entry name" value="GTP-bd"/>
</dbReference>
<dbReference type="RefSeq" id="XP_001832650.2">
    <property type="nucleotide sequence ID" value="XM_001832598.2"/>
</dbReference>
<evidence type="ECO:0000313" key="2">
    <source>
        <dbReference type="EMBL" id="EAU89193.2"/>
    </source>
</evidence>
<dbReference type="SUPFAM" id="SSF52540">
    <property type="entry name" value="P-loop containing nucleoside triphosphate hydrolases"/>
    <property type="match status" value="1"/>
</dbReference>
<dbReference type="VEuPathDB" id="FungiDB:CC1G_08600"/>
<name>A8NCX2_COPC7</name>
<dbReference type="KEGG" id="cci:CC1G_08600"/>
<dbReference type="Proteomes" id="UP000001861">
    <property type="component" value="Unassembled WGS sequence"/>
</dbReference>
<protein>
    <recommendedName>
        <fullName evidence="1">G domain-containing protein</fullName>
    </recommendedName>
</protein>
<dbReference type="GO" id="GO:0005525">
    <property type="term" value="F:GTP binding"/>
    <property type="evidence" value="ECO:0007669"/>
    <property type="project" value="InterPro"/>
</dbReference>
<comment type="caution">
    <text evidence="2">The sequence shown here is derived from an EMBL/GenBank/DDBJ whole genome shotgun (WGS) entry which is preliminary data.</text>
</comment>
<dbReference type="HOGENOM" id="CLU_1175373_0_0_1"/>
<dbReference type="GeneID" id="6009139"/>
<evidence type="ECO:0000259" key="1">
    <source>
        <dbReference type="Pfam" id="PF01926"/>
    </source>
</evidence>
<dbReference type="Gene3D" id="3.40.50.300">
    <property type="entry name" value="P-loop containing nucleotide triphosphate hydrolases"/>
    <property type="match status" value="1"/>
</dbReference>
<dbReference type="AlphaFoldDB" id="A8NCX2"/>